<evidence type="ECO:0000313" key="9">
    <source>
        <dbReference type="EMBL" id="MBD1385845.1"/>
    </source>
</evidence>
<dbReference type="EC" id="3.4.-.-" evidence="8"/>
<proteinExistence type="inferred from homology"/>
<dbReference type="Proteomes" id="UP000618754">
    <property type="component" value="Unassembled WGS sequence"/>
</dbReference>
<dbReference type="EMBL" id="JACWMW010000002">
    <property type="protein sequence ID" value="MBD1385845.1"/>
    <property type="molecule type" value="Genomic_DNA"/>
</dbReference>
<comment type="caution">
    <text evidence="9">The sequence shown here is derived from an EMBL/GenBank/DDBJ whole genome shotgun (WGS) entry which is preliminary data.</text>
</comment>
<dbReference type="SUPFAM" id="SSF143081">
    <property type="entry name" value="BB1717-like"/>
    <property type="match status" value="1"/>
</dbReference>
<keyword evidence="7" id="KW-0456">Lyase</keyword>
<protein>
    <recommendedName>
        <fullName evidence="8">Abasic site processing protein</fullName>
        <ecNumber evidence="8">3.4.-.-</ecNumber>
    </recommendedName>
</protein>
<keyword evidence="3" id="KW-0227">DNA damage</keyword>
<sequence>MCYYNGQKVTRAEYIRLKSLEKAVSKFSFLDKGVINGFNGTPVAVLIPTEDRTNFDIVQMEWGLLPPHVKNREEVLRFRNGYKDEKTGKWKTGYTTLNAKHENLFINEWGKTSMFAEAARERRCLLLSTGFFEWQHIYRKHKKTGENLKTPDKYPYYINLPEHDYFFMAGIWQPWTDKETGEHVNTLAITTTNANHLMKQVHNSKERMPTILNDDLAWEWMMSDSLSDERIQEIASTQYPTELMSACTITKEFQALLDPTEPFTYADLPALELSIDNPSNTQGEQQISLF</sequence>
<evidence type="ECO:0000256" key="6">
    <source>
        <dbReference type="ARBA" id="ARBA00023125"/>
    </source>
</evidence>
<evidence type="ECO:0000256" key="7">
    <source>
        <dbReference type="ARBA" id="ARBA00023239"/>
    </source>
</evidence>
<evidence type="ECO:0000256" key="1">
    <source>
        <dbReference type="ARBA" id="ARBA00008136"/>
    </source>
</evidence>
<dbReference type="InterPro" id="IPR036590">
    <property type="entry name" value="SRAP-like"/>
</dbReference>
<reference evidence="9 10" key="1">
    <citation type="submission" date="2020-09" db="EMBL/GenBank/DDBJ databases">
        <title>Novel species of Mucilaginibacter isolated from a glacier on the Tibetan Plateau.</title>
        <authorList>
            <person name="Liu Q."/>
            <person name="Xin Y.-H."/>
        </authorList>
    </citation>
    <scope>NUCLEOTIDE SEQUENCE [LARGE SCALE GENOMIC DNA]</scope>
    <source>
        <strain evidence="9 10">CGMCC 1.13878</strain>
    </source>
</reference>
<evidence type="ECO:0000256" key="4">
    <source>
        <dbReference type="ARBA" id="ARBA00022801"/>
    </source>
</evidence>
<keyword evidence="4 8" id="KW-0378">Hydrolase</keyword>
<comment type="similarity">
    <text evidence="1 8">Belongs to the SOS response-associated peptidase family.</text>
</comment>
<evidence type="ECO:0000256" key="2">
    <source>
        <dbReference type="ARBA" id="ARBA00022670"/>
    </source>
</evidence>
<dbReference type="Gene3D" id="3.90.1680.10">
    <property type="entry name" value="SOS response associated peptidase-like"/>
    <property type="match status" value="1"/>
</dbReference>
<dbReference type="RefSeq" id="WP_191175699.1">
    <property type="nucleotide sequence ID" value="NZ_JACWMW010000002.1"/>
</dbReference>
<organism evidence="9 10">
    <name type="scientific">Mucilaginibacter rigui</name>
    <dbReference type="NCBI Taxonomy" id="534635"/>
    <lineage>
        <taxon>Bacteria</taxon>
        <taxon>Pseudomonadati</taxon>
        <taxon>Bacteroidota</taxon>
        <taxon>Sphingobacteriia</taxon>
        <taxon>Sphingobacteriales</taxon>
        <taxon>Sphingobacteriaceae</taxon>
        <taxon>Mucilaginibacter</taxon>
    </lineage>
</organism>
<evidence type="ECO:0000256" key="5">
    <source>
        <dbReference type="ARBA" id="ARBA00023124"/>
    </source>
</evidence>
<evidence type="ECO:0000256" key="8">
    <source>
        <dbReference type="RuleBase" id="RU364100"/>
    </source>
</evidence>
<keyword evidence="2 8" id="KW-0645">Protease</keyword>
<accession>A0ABR7X8B5</accession>
<dbReference type="PANTHER" id="PTHR13604">
    <property type="entry name" value="DC12-RELATED"/>
    <property type="match status" value="1"/>
</dbReference>
<keyword evidence="5" id="KW-0190">Covalent protein-DNA linkage</keyword>
<dbReference type="InterPro" id="IPR003738">
    <property type="entry name" value="SRAP"/>
</dbReference>
<evidence type="ECO:0000313" key="10">
    <source>
        <dbReference type="Proteomes" id="UP000618754"/>
    </source>
</evidence>
<keyword evidence="6" id="KW-0238">DNA-binding</keyword>
<dbReference type="Pfam" id="PF02586">
    <property type="entry name" value="SRAP"/>
    <property type="match status" value="1"/>
</dbReference>
<gene>
    <name evidence="9" type="ORF">IDJ75_11190</name>
</gene>
<evidence type="ECO:0000256" key="3">
    <source>
        <dbReference type="ARBA" id="ARBA00022763"/>
    </source>
</evidence>
<dbReference type="PANTHER" id="PTHR13604:SF0">
    <property type="entry name" value="ABASIC SITE PROCESSING PROTEIN HMCES"/>
    <property type="match status" value="1"/>
</dbReference>
<name>A0ABR7X8B5_9SPHI</name>
<keyword evidence="10" id="KW-1185">Reference proteome</keyword>